<feature type="transmembrane region" description="Helical" evidence="1">
    <location>
        <begin position="92"/>
        <end position="112"/>
    </location>
</feature>
<feature type="transmembrane region" description="Helical" evidence="1">
    <location>
        <begin position="7"/>
        <end position="35"/>
    </location>
</feature>
<dbReference type="RefSeq" id="WP_035147873.1">
    <property type="nucleotide sequence ID" value="NZ_JAAZWO010000004.1"/>
</dbReference>
<protein>
    <submittedName>
        <fullName evidence="2">Poly-gamma-glutamate biosynthesis protein PgsC</fullName>
    </submittedName>
</protein>
<dbReference type="InterPro" id="IPR008338">
    <property type="entry name" value="Capsule_biosynth_CapC"/>
</dbReference>
<dbReference type="GO" id="GO:0045227">
    <property type="term" value="P:capsule polysaccharide biosynthetic process"/>
    <property type="evidence" value="ECO:0007669"/>
    <property type="project" value="InterPro"/>
</dbReference>
<organism evidence="2 3">
    <name type="scientific">Clostridium tetanomorphum</name>
    <dbReference type="NCBI Taxonomy" id="1553"/>
    <lineage>
        <taxon>Bacteria</taxon>
        <taxon>Bacillati</taxon>
        <taxon>Bacillota</taxon>
        <taxon>Clostridia</taxon>
        <taxon>Eubacteriales</taxon>
        <taxon>Clostridiaceae</taxon>
        <taxon>Clostridium</taxon>
    </lineage>
</organism>
<reference evidence="2 3" key="1">
    <citation type="submission" date="2020-04" db="EMBL/GenBank/DDBJ databases">
        <title>Genomic insights into acetone-butanol-ethanol (ABE) fermentation by sequencing solventogenic clostridia strains.</title>
        <authorList>
            <person name="Brown S."/>
        </authorList>
    </citation>
    <scope>NUCLEOTIDE SEQUENCE [LARGE SCALE GENOMIC DNA]</scope>
    <source>
        <strain evidence="2 3">DJ011</strain>
    </source>
</reference>
<feature type="transmembrane region" description="Helical" evidence="1">
    <location>
        <begin position="124"/>
        <end position="145"/>
    </location>
</feature>
<evidence type="ECO:0000313" key="3">
    <source>
        <dbReference type="Proteomes" id="UP000563151"/>
    </source>
</evidence>
<dbReference type="PRINTS" id="PR01759">
    <property type="entry name" value="CAPSULEPROTC"/>
</dbReference>
<evidence type="ECO:0000313" key="2">
    <source>
        <dbReference type="EMBL" id="MBC2397101.1"/>
    </source>
</evidence>
<dbReference type="NCBIfam" id="TIGR04011">
    <property type="entry name" value="poly_gGlu_PgsC"/>
    <property type="match status" value="1"/>
</dbReference>
<evidence type="ECO:0000256" key="1">
    <source>
        <dbReference type="SAM" id="Phobius"/>
    </source>
</evidence>
<keyword evidence="1" id="KW-0812">Transmembrane</keyword>
<gene>
    <name evidence="2" type="primary">pgsC</name>
    <name evidence="2" type="ORF">HGG79_04795</name>
</gene>
<keyword evidence="1" id="KW-1133">Transmembrane helix</keyword>
<sequence length="147" mass="16257">MSNNIIILGIIISIIFYEITEISPGGMIVPGYIALFLDQPLRIVLTIFLSMATLYLVNFLSEYTIIYGKRKFALMIIVSFILKFLFKESTEVLSITLITTSAIGYIVPGIAAQDMDRQGILKTVSSMMLVACIIKLITIVIGRGISI</sequence>
<accession>A0A923E8I8</accession>
<keyword evidence="1" id="KW-0472">Membrane</keyword>
<dbReference type="AlphaFoldDB" id="A0A923E8I8"/>
<dbReference type="Proteomes" id="UP000563151">
    <property type="component" value="Unassembled WGS sequence"/>
</dbReference>
<name>A0A923E8I8_CLOTT</name>
<dbReference type="GO" id="GO:0016020">
    <property type="term" value="C:membrane"/>
    <property type="evidence" value="ECO:0007669"/>
    <property type="project" value="InterPro"/>
</dbReference>
<feature type="transmembrane region" description="Helical" evidence="1">
    <location>
        <begin position="41"/>
        <end position="59"/>
    </location>
</feature>
<keyword evidence="3" id="KW-1185">Reference proteome</keyword>
<dbReference type="EMBL" id="JAAZWO010000004">
    <property type="protein sequence ID" value="MBC2397101.1"/>
    <property type="molecule type" value="Genomic_DNA"/>
</dbReference>
<dbReference type="Pfam" id="PF14102">
    <property type="entry name" value="Caps_synth_CapC"/>
    <property type="match status" value="1"/>
</dbReference>
<proteinExistence type="predicted"/>
<comment type="caution">
    <text evidence="2">The sequence shown here is derived from an EMBL/GenBank/DDBJ whole genome shotgun (WGS) entry which is preliminary data.</text>
</comment>